<keyword evidence="5" id="KW-1185">Reference proteome</keyword>
<dbReference type="PANTHER" id="PTHR36504">
    <property type="entry name" value="LIPOPOLYSACCHARIDE EXPORT SYSTEM PROTEIN LPTA"/>
    <property type="match status" value="1"/>
</dbReference>
<evidence type="ECO:0000259" key="3">
    <source>
        <dbReference type="Pfam" id="PF03968"/>
    </source>
</evidence>
<dbReference type="Proteomes" id="UP000663720">
    <property type="component" value="Chromosome"/>
</dbReference>
<dbReference type="KEGG" id="dli:dnl_08430"/>
<feature type="signal peptide" evidence="2">
    <location>
        <begin position="1"/>
        <end position="22"/>
    </location>
</feature>
<dbReference type="PANTHER" id="PTHR36504:SF1">
    <property type="entry name" value="LIPOPOLYSACCHARIDE EXPORT SYSTEM PROTEIN LPTA"/>
    <property type="match status" value="1"/>
</dbReference>
<reference evidence="4" key="1">
    <citation type="journal article" date="2021" name="Microb. Physiol.">
        <title>Proteogenomic Insights into the Physiology of Marine, Sulfate-Reducing, Filamentous Desulfonema limicola and Desulfonema magnum.</title>
        <authorList>
            <person name="Schnaars V."/>
            <person name="Wohlbrand L."/>
            <person name="Scheve S."/>
            <person name="Hinrichs C."/>
            <person name="Reinhardt R."/>
            <person name="Rabus R."/>
        </authorList>
    </citation>
    <scope>NUCLEOTIDE SEQUENCE</scope>
    <source>
        <strain evidence="4">5ac10</strain>
    </source>
</reference>
<evidence type="ECO:0000256" key="1">
    <source>
        <dbReference type="ARBA" id="ARBA00022729"/>
    </source>
</evidence>
<dbReference type="EMBL" id="CP061799">
    <property type="protein sequence ID" value="QTA78619.1"/>
    <property type="molecule type" value="Genomic_DNA"/>
</dbReference>
<gene>
    <name evidence="4" type="ORF">dnl_08430</name>
</gene>
<dbReference type="GO" id="GO:0009279">
    <property type="term" value="C:cell outer membrane"/>
    <property type="evidence" value="ECO:0007669"/>
    <property type="project" value="TreeGrafter"/>
</dbReference>
<organism evidence="4 5">
    <name type="scientific">Desulfonema limicola</name>
    <dbReference type="NCBI Taxonomy" id="45656"/>
    <lineage>
        <taxon>Bacteria</taxon>
        <taxon>Pseudomonadati</taxon>
        <taxon>Thermodesulfobacteriota</taxon>
        <taxon>Desulfobacteria</taxon>
        <taxon>Desulfobacterales</taxon>
        <taxon>Desulfococcaceae</taxon>
        <taxon>Desulfonema</taxon>
    </lineage>
</organism>
<evidence type="ECO:0000313" key="5">
    <source>
        <dbReference type="Proteomes" id="UP000663720"/>
    </source>
</evidence>
<proteinExistence type="predicted"/>
<dbReference type="InterPro" id="IPR005653">
    <property type="entry name" value="OstA-like_N"/>
</dbReference>
<feature type="domain" description="Organic solvent tolerance-like N-terminal" evidence="3">
    <location>
        <begin position="44"/>
        <end position="170"/>
    </location>
</feature>
<protein>
    <submittedName>
        <fullName evidence="4">Organic solvent tolerance-like N-temrinal domain-containing protein</fullName>
    </submittedName>
</protein>
<dbReference type="InterPro" id="IPR052037">
    <property type="entry name" value="LPS_export_LptA"/>
</dbReference>
<feature type="chain" id="PRO_5037386351" evidence="2">
    <location>
        <begin position="23"/>
        <end position="190"/>
    </location>
</feature>
<evidence type="ECO:0000313" key="4">
    <source>
        <dbReference type="EMBL" id="QTA78619.1"/>
    </source>
</evidence>
<keyword evidence="1 2" id="KW-0732">Signal</keyword>
<evidence type="ECO:0000256" key="2">
    <source>
        <dbReference type="SAM" id="SignalP"/>
    </source>
</evidence>
<accession>A0A975B4G6</accession>
<dbReference type="Gene3D" id="2.60.450.10">
    <property type="entry name" value="Lipopolysaccharide (LPS) transport protein A like domain"/>
    <property type="match status" value="1"/>
</dbReference>
<dbReference type="GO" id="GO:0030288">
    <property type="term" value="C:outer membrane-bounded periplasmic space"/>
    <property type="evidence" value="ECO:0007669"/>
    <property type="project" value="TreeGrafter"/>
</dbReference>
<dbReference type="AlphaFoldDB" id="A0A975B4G6"/>
<name>A0A975B4G6_9BACT</name>
<sequence length="190" mass="20826">MRGFHYNISCMCFWALILLINAGNGYCQTDSLPAKKGAEKERIHISAQSLVADDNEKYAEFIGNVKAVQGDTTINSESLKIYYEGQAEKQIKDQTDKSKNTPGQGQDSIKKIVATGSVKIKFDEIDAQAHEVIYTTIDRVLILNGPGAKVIKKGSGSTTANKITIYRDSGQIKFEGGVEGVFFPGQRDLN</sequence>
<dbReference type="Pfam" id="PF03968">
    <property type="entry name" value="LptD_N"/>
    <property type="match status" value="1"/>
</dbReference>
<dbReference type="RefSeq" id="WP_207690451.1">
    <property type="nucleotide sequence ID" value="NZ_CP061799.1"/>
</dbReference>
<dbReference type="GO" id="GO:0015920">
    <property type="term" value="P:lipopolysaccharide transport"/>
    <property type="evidence" value="ECO:0007669"/>
    <property type="project" value="TreeGrafter"/>
</dbReference>
<dbReference type="GO" id="GO:0017089">
    <property type="term" value="F:glycolipid transfer activity"/>
    <property type="evidence" value="ECO:0007669"/>
    <property type="project" value="TreeGrafter"/>
</dbReference>